<dbReference type="EMBL" id="AWWV01010428">
    <property type="protein sequence ID" value="OMO79299.1"/>
    <property type="molecule type" value="Genomic_DNA"/>
</dbReference>
<evidence type="ECO:0000313" key="3">
    <source>
        <dbReference type="Proteomes" id="UP000188268"/>
    </source>
</evidence>
<gene>
    <name evidence="2" type="ORF">CCACVL1_13775</name>
</gene>
<name>A0A1R3I9Q4_COCAP</name>
<comment type="caution">
    <text evidence="2">The sequence shown here is derived from an EMBL/GenBank/DDBJ whole genome shotgun (WGS) entry which is preliminary data.</text>
</comment>
<sequence>MVLAGSEKVNEKKVDKCKAANGE</sequence>
<dbReference type="Gramene" id="OMO79299">
    <property type="protein sequence ID" value="OMO79299"/>
    <property type="gene ID" value="CCACVL1_13775"/>
</dbReference>
<protein>
    <submittedName>
        <fullName evidence="2">Uncharacterized protein</fullName>
    </submittedName>
</protein>
<proteinExistence type="predicted"/>
<evidence type="ECO:0000313" key="2">
    <source>
        <dbReference type="EMBL" id="OMO79299.1"/>
    </source>
</evidence>
<evidence type="ECO:0000256" key="1">
    <source>
        <dbReference type="SAM" id="MobiDB-lite"/>
    </source>
</evidence>
<organism evidence="2 3">
    <name type="scientific">Corchorus capsularis</name>
    <name type="common">Jute</name>
    <dbReference type="NCBI Taxonomy" id="210143"/>
    <lineage>
        <taxon>Eukaryota</taxon>
        <taxon>Viridiplantae</taxon>
        <taxon>Streptophyta</taxon>
        <taxon>Embryophyta</taxon>
        <taxon>Tracheophyta</taxon>
        <taxon>Spermatophyta</taxon>
        <taxon>Magnoliopsida</taxon>
        <taxon>eudicotyledons</taxon>
        <taxon>Gunneridae</taxon>
        <taxon>Pentapetalae</taxon>
        <taxon>rosids</taxon>
        <taxon>malvids</taxon>
        <taxon>Malvales</taxon>
        <taxon>Malvaceae</taxon>
        <taxon>Grewioideae</taxon>
        <taxon>Apeibeae</taxon>
        <taxon>Corchorus</taxon>
    </lineage>
</organism>
<accession>A0A1R3I9Q4</accession>
<dbReference type="Proteomes" id="UP000188268">
    <property type="component" value="Unassembled WGS sequence"/>
</dbReference>
<dbReference type="AlphaFoldDB" id="A0A1R3I9Q4"/>
<feature type="region of interest" description="Disordered" evidence="1">
    <location>
        <begin position="1"/>
        <end position="23"/>
    </location>
</feature>
<feature type="compositionally biased region" description="Basic and acidic residues" evidence="1">
    <location>
        <begin position="8"/>
        <end position="23"/>
    </location>
</feature>
<reference evidence="2 3" key="1">
    <citation type="submission" date="2013-09" db="EMBL/GenBank/DDBJ databases">
        <title>Corchorus capsularis genome sequencing.</title>
        <authorList>
            <person name="Alam M."/>
            <person name="Haque M.S."/>
            <person name="Islam M.S."/>
            <person name="Emdad E.M."/>
            <person name="Islam M.M."/>
            <person name="Ahmed B."/>
            <person name="Halim A."/>
            <person name="Hossen Q.M.M."/>
            <person name="Hossain M.Z."/>
            <person name="Ahmed R."/>
            <person name="Khan M.M."/>
            <person name="Islam R."/>
            <person name="Rashid M.M."/>
            <person name="Khan S.A."/>
            <person name="Rahman M.S."/>
            <person name="Alam M."/>
        </authorList>
    </citation>
    <scope>NUCLEOTIDE SEQUENCE [LARGE SCALE GENOMIC DNA]</scope>
    <source>
        <strain evidence="3">cv. CVL-1</strain>
        <tissue evidence="2">Whole seedling</tissue>
    </source>
</reference>
<keyword evidence="3" id="KW-1185">Reference proteome</keyword>